<evidence type="ECO:0000256" key="1">
    <source>
        <dbReference type="SAM" id="MobiDB-lite"/>
    </source>
</evidence>
<organism evidence="3 4">
    <name type="scientific">Streptomyces corynorhini</name>
    <dbReference type="NCBI Taxonomy" id="2282652"/>
    <lineage>
        <taxon>Bacteria</taxon>
        <taxon>Bacillati</taxon>
        <taxon>Actinomycetota</taxon>
        <taxon>Actinomycetes</taxon>
        <taxon>Kitasatosporales</taxon>
        <taxon>Streptomycetaceae</taxon>
        <taxon>Streptomyces</taxon>
    </lineage>
</organism>
<keyword evidence="2" id="KW-0732">Signal</keyword>
<comment type="caution">
    <text evidence="3">The sequence shown here is derived from an EMBL/GenBank/DDBJ whole genome shotgun (WGS) entry which is preliminary data.</text>
</comment>
<gene>
    <name evidence="3" type="ORF">DVH02_34495</name>
</gene>
<keyword evidence="4" id="KW-1185">Reference proteome</keyword>
<feature type="chain" id="PRO_5039517468" description="D-alanyl-D-alanine carboxypeptidase" evidence="2">
    <location>
        <begin position="22"/>
        <end position="121"/>
    </location>
</feature>
<feature type="signal peptide" evidence="2">
    <location>
        <begin position="1"/>
        <end position="21"/>
    </location>
</feature>
<sequence length="121" mass="11494">MVEPKAWRFAAGSAVVGLTLAAVVVAAAGPWDSGQRKAERDWAVARSGTGGTDHGGSASRAPSPAPSAAAVLAGLTGSGTATAGQGKGTGKGTGGEAGEKAGKKAGRETAGDAPGQPARLS</sequence>
<accession>A0A370AKJ9</accession>
<proteinExistence type="predicted"/>
<reference evidence="3 4" key="1">
    <citation type="submission" date="2018-07" db="EMBL/GenBank/DDBJ databases">
        <title>Streptomyces species from bats.</title>
        <authorList>
            <person name="Dunlap C."/>
        </authorList>
    </citation>
    <scope>NUCLEOTIDE SEQUENCE [LARGE SCALE GENOMIC DNA]</scope>
    <source>
        <strain evidence="3 4">AC230</strain>
    </source>
</reference>
<feature type="compositionally biased region" description="Basic and acidic residues" evidence="1">
    <location>
        <begin position="97"/>
        <end position="110"/>
    </location>
</feature>
<dbReference type="Proteomes" id="UP000253741">
    <property type="component" value="Unassembled WGS sequence"/>
</dbReference>
<evidence type="ECO:0008006" key="5">
    <source>
        <dbReference type="Google" id="ProtNLM"/>
    </source>
</evidence>
<feature type="region of interest" description="Disordered" evidence="1">
    <location>
        <begin position="28"/>
        <end position="121"/>
    </location>
</feature>
<evidence type="ECO:0000313" key="4">
    <source>
        <dbReference type="Proteomes" id="UP000253741"/>
    </source>
</evidence>
<feature type="compositionally biased region" description="Basic and acidic residues" evidence="1">
    <location>
        <begin position="34"/>
        <end position="43"/>
    </location>
</feature>
<protein>
    <recommendedName>
        <fullName evidence="5">D-alanyl-D-alanine carboxypeptidase</fullName>
    </recommendedName>
</protein>
<name>A0A370AKJ9_9ACTN</name>
<feature type="compositionally biased region" description="Low complexity" evidence="1">
    <location>
        <begin position="57"/>
        <end position="84"/>
    </location>
</feature>
<dbReference type="EMBL" id="QQNA01000460">
    <property type="protein sequence ID" value="RDG30080.1"/>
    <property type="molecule type" value="Genomic_DNA"/>
</dbReference>
<feature type="compositionally biased region" description="Gly residues" evidence="1">
    <location>
        <begin position="85"/>
        <end position="96"/>
    </location>
</feature>
<feature type="non-terminal residue" evidence="3">
    <location>
        <position position="121"/>
    </location>
</feature>
<evidence type="ECO:0000256" key="2">
    <source>
        <dbReference type="SAM" id="SignalP"/>
    </source>
</evidence>
<dbReference type="AlphaFoldDB" id="A0A370AKJ9"/>
<evidence type="ECO:0000313" key="3">
    <source>
        <dbReference type="EMBL" id="RDG30080.1"/>
    </source>
</evidence>